<dbReference type="AlphaFoldDB" id="A0A242N2E2"/>
<sequence length="44" mass="4909">MRKQSMPARMCLAVVIVLAGWLGGRGLQRVIDAIPDSNDDFIFF</sequence>
<gene>
    <name evidence="1" type="ORF">PAMC26510_08155</name>
</gene>
<evidence type="ECO:0000313" key="2">
    <source>
        <dbReference type="Proteomes" id="UP000194546"/>
    </source>
</evidence>
<proteinExistence type="predicted"/>
<name>A0A242N2E2_CABSO</name>
<dbReference type="EMBL" id="NBTY01000051">
    <property type="protein sequence ID" value="OTP77848.1"/>
    <property type="molecule type" value="Genomic_DNA"/>
</dbReference>
<dbReference type="RefSeq" id="WP_256927607.1">
    <property type="nucleotide sequence ID" value="NZ_NBTY01000051.1"/>
</dbReference>
<protein>
    <submittedName>
        <fullName evidence="1">Uncharacterized protein</fullName>
    </submittedName>
</protein>
<organism evidence="1 2">
    <name type="scientific">Caballeronia sordidicola</name>
    <name type="common">Burkholderia sordidicola</name>
    <dbReference type="NCBI Taxonomy" id="196367"/>
    <lineage>
        <taxon>Bacteria</taxon>
        <taxon>Pseudomonadati</taxon>
        <taxon>Pseudomonadota</taxon>
        <taxon>Betaproteobacteria</taxon>
        <taxon>Burkholderiales</taxon>
        <taxon>Burkholderiaceae</taxon>
        <taxon>Caballeronia</taxon>
    </lineage>
</organism>
<comment type="caution">
    <text evidence="1">The sequence shown here is derived from an EMBL/GenBank/DDBJ whole genome shotgun (WGS) entry which is preliminary data.</text>
</comment>
<accession>A0A242N2E2</accession>
<dbReference type="Proteomes" id="UP000194546">
    <property type="component" value="Unassembled WGS sequence"/>
</dbReference>
<reference evidence="1 2" key="1">
    <citation type="submission" date="2017-03" db="EMBL/GenBank/DDBJ databases">
        <title>Genome analysis of strain PAMC 26510.</title>
        <authorList>
            <person name="Oh H.-M."/>
            <person name="Yang J.-A."/>
        </authorList>
    </citation>
    <scope>NUCLEOTIDE SEQUENCE [LARGE SCALE GENOMIC DNA]</scope>
    <source>
        <strain evidence="1 2">PAMC 26510</strain>
    </source>
</reference>
<evidence type="ECO:0000313" key="1">
    <source>
        <dbReference type="EMBL" id="OTP77848.1"/>
    </source>
</evidence>